<protein>
    <submittedName>
        <fullName evidence="2">Uncharacterized protein</fullName>
    </submittedName>
</protein>
<feature type="region of interest" description="Disordered" evidence="1">
    <location>
        <begin position="205"/>
        <end position="225"/>
    </location>
</feature>
<reference evidence="2" key="1">
    <citation type="submission" date="2023-03" db="EMBL/GenBank/DDBJ databases">
        <title>Massive genome expansion in bonnet fungi (Mycena s.s.) driven by repeated elements and novel gene families across ecological guilds.</title>
        <authorList>
            <consortium name="Lawrence Berkeley National Laboratory"/>
            <person name="Harder C.B."/>
            <person name="Miyauchi S."/>
            <person name="Viragh M."/>
            <person name="Kuo A."/>
            <person name="Thoen E."/>
            <person name="Andreopoulos B."/>
            <person name="Lu D."/>
            <person name="Skrede I."/>
            <person name="Drula E."/>
            <person name="Henrissat B."/>
            <person name="Morin E."/>
            <person name="Kohler A."/>
            <person name="Barry K."/>
            <person name="LaButti K."/>
            <person name="Morin E."/>
            <person name="Salamov A."/>
            <person name="Lipzen A."/>
            <person name="Mereny Z."/>
            <person name="Hegedus B."/>
            <person name="Baldrian P."/>
            <person name="Stursova M."/>
            <person name="Weitz H."/>
            <person name="Taylor A."/>
            <person name="Grigoriev I.V."/>
            <person name="Nagy L.G."/>
            <person name="Martin F."/>
            <person name="Kauserud H."/>
        </authorList>
    </citation>
    <scope>NUCLEOTIDE SEQUENCE</scope>
    <source>
        <strain evidence="2">CBHHK002</strain>
    </source>
</reference>
<evidence type="ECO:0000313" key="3">
    <source>
        <dbReference type="Proteomes" id="UP001218218"/>
    </source>
</evidence>
<accession>A0AAD6ZDK5</accession>
<keyword evidence="3" id="KW-1185">Reference proteome</keyword>
<dbReference type="AlphaFoldDB" id="A0AAD6ZDK5"/>
<evidence type="ECO:0000256" key="1">
    <source>
        <dbReference type="SAM" id="MobiDB-lite"/>
    </source>
</evidence>
<proteinExistence type="predicted"/>
<sequence length="324" mass="35412">MRPRGERKDRDPTKQVKIVKELGTFVGDKIGTGHKVTWNRAEASKCLDGANPRKSTYSKQWSGMVWTSTAFWQFLDARVATFGEALPRFVHEALLYPQASTHFPIVCGRETARIGWGPPPNPSGHGHSVSIDSPTVAQRHASGNPILTADQNTQLLYTLLGKMDMVLDENQNLVSSVVSQQSENDSDDFVDPVLCAVEALDGASETTTKTEFSEDDDDSTSIVDGHSECPVVIDDETLTRGKRKATRVPGPGNTWSEHGDLSSVICVITITVDQHVKLCTKIKSMGECKQYWTDLERTSAGCAEAKMRLGPPRNLGAPLVPGTF</sequence>
<evidence type="ECO:0000313" key="2">
    <source>
        <dbReference type="EMBL" id="KAJ7318439.1"/>
    </source>
</evidence>
<comment type="caution">
    <text evidence="2">The sequence shown here is derived from an EMBL/GenBank/DDBJ whole genome shotgun (WGS) entry which is preliminary data.</text>
</comment>
<organism evidence="2 3">
    <name type="scientific">Mycena albidolilacea</name>
    <dbReference type="NCBI Taxonomy" id="1033008"/>
    <lineage>
        <taxon>Eukaryota</taxon>
        <taxon>Fungi</taxon>
        <taxon>Dikarya</taxon>
        <taxon>Basidiomycota</taxon>
        <taxon>Agaricomycotina</taxon>
        <taxon>Agaricomycetes</taxon>
        <taxon>Agaricomycetidae</taxon>
        <taxon>Agaricales</taxon>
        <taxon>Marasmiineae</taxon>
        <taxon>Mycenaceae</taxon>
        <taxon>Mycena</taxon>
    </lineage>
</organism>
<dbReference type="Proteomes" id="UP001218218">
    <property type="component" value="Unassembled WGS sequence"/>
</dbReference>
<dbReference type="EMBL" id="JARIHO010000058">
    <property type="protein sequence ID" value="KAJ7318439.1"/>
    <property type="molecule type" value="Genomic_DNA"/>
</dbReference>
<gene>
    <name evidence="2" type="ORF">DFH08DRAFT_820043</name>
</gene>
<name>A0AAD6ZDK5_9AGAR</name>